<evidence type="ECO:0000313" key="2">
    <source>
        <dbReference type="Proteomes" id="UP001341281"/>
    </source>
</evidence>
<protein>
    <submittedName>
        <fullName evidence="1">Uncharacterized protein</fullName>
    </submittedName>
</protein>
<sequence>MRATGLRGTNEEGERGDAALRVARVSAVADEDVAAGEPDSSTTCCVCMEPWTCSGAHRIWRAGRAGNNLLCMLAHTSCGKRSKSV</sequence>
<proteinExistence type="predicted"/>
<reference evidence="1 2" key="1">
    <citation type="submission" date="2024-02" db="EMBL/GenBank/DDBJ databases">
        <title>High-quality chromosome-scale genome assembly of Pensacola bahiagrass (Paspalum notatum Flugge var. saurae).</title>
        <authorList>
            <person name="Vega J.M."/>
            <person name="Podio M."/>
            <person name="Orjuela J."/>
            <person name="Siena L.A."/>
            <person name="Pessino S.C."/>
            <person name="Combes M.C."/>
            <person name="Mariac C."/>
            <person name="Albertini E."/>
            <person name="Pupilli F."/>
            <person name="Ortiz J.P.A."/>
            <person name="Leblanc O."/>
        </authorList>
    </citation>
    <scope>NUCLEOTIDE SEQUENCE [LARGE SCALE GENOMIC DNA]</scope>
    <source>
        <strain evidence="1">R1</strain>
        <tissue evidence="1">Leaf</tissue>
    </source>
</reference>
<keyword evidence="2" id="KW-1185">Reference proteome</keyword>
<accession>A0AAQ3SLI3</accession>
<name>A0AAQ3SLI3_PASNO</name>
<gene>
    <name evidence="1" type="ORF">U9M48_005815</name>
</gene>
<organism evidence="1 2">
    <name type="scientific">Paspalum notatum var. saurae</name>
    <dbReference type="NCBI Taxonomy" id="547442"/>
    <lineage>
        <taxon>Eukaryota</taxon>
        <taxon>Viridiplantae</taxon>
        <taxon>Streptophyta</taxon>
        <taxon>Embryophyta</taxon>
        <taxon>Tracheophyta</taxon>
        <taxon>Spermatophyta</taxon>
        <taxon>Magnoliopsida</taxon>
        <taxon>Liliopsida</taxon>
        <taxon>Poales</taxon>
        <taxon>Poaceae</taxon>
        <taxon>PACMAD clade</taxon>
        <taxon>Panicoideae</taxon>
        <taxon>Andropogonodae</taxon>
        <taxon>Paspaleae</taxon>
        <taxon>Paspalinae</taxon>
        <taxon>Paspalum</taxon>
    </lineage>
</organism>
<evidence type="ECO:0000313" key="1">
    <source>
        <dbReference type="EMBL" id="WVZ55110.1"/>
    </source>
</evidence>
<dbReference type="AlphaFoldDB" id="A0AAQ3SLI3"/>
<dbReference type="EMBL" id="CP144746">
    <property type="protein sequence ID" value="WVZ55110.1"/>
    <property type="molecule type" value="Genomic_DNA"/>
</dbReference>
<dbReference type="Proteomes" id="UP001341281">
    <property type="component" value="Chromosome 02"/>
</dbReference>